<evidence type="ECO:0000313" key="2">
    <source>
        <dbReference type="EMBL" id="TCL58585.1"/>
    </source>
</evidence>
<evidence type="ECO:0000259" key="1">
    <source>
        <dbReference type="Pfam" id="PF26351"/>
    </source>
</evidence>
<gene>
    <name evidence="2" type="ORF">EDD76_106238</name>
</gene>
<dbReference type="InterPro" id="IPR058404">
    <property type="entry name" value="DUF8091"/>
</dbReference>
<keyword evidence="3" id="KW-1185">Reference proteome</keyword>
<dbReference type="EMBL" id="SLUO01000006">
    <property type="protein sequence ID" value="TCL58585.1"/>
    <property type="molecule type" value="Genomic_DNA"/>
</dbReference>
<dbReference type="RefSeq" id="WP_031389975.1">
    <property type="nucleotide sequence ID" value="NZ_JPNB01000001.1"/>
</dbReference>
<protein>
    <recommendedName>
        <fullName evidence="1">DUF8091 domain-containing protein</fullName>
    </recommendedName>
</protein>
<dbReference type="Pfam" id="PF26351">
    <property type="entry name" value="DUF8091"/>
    <property type="match status" value="1"/>
</dbReference>
<name>A0A4R1QZY6_9FIRM</name>
<accession>A0A4R1QZY6</accession>
<dbReference type="AlphaFoldDB" id="A0A4R1QZY6"/>
<dbReference type="Proteomes" id="UP000295718">
    <property type="component" value="Unassembled WGS sequence"/>
</dbReference>
<dbReference type="OrthoDB" id="9778820at2"/>
<dbReference type="STRING" id="1469948.GCA_000732725_01252"/>
<reference evidence="2 3" key="1">
    <citation type="submission" date="2019-03" db="EMBL/GenBank/DDBJ databases">
        <title>Genomic Encyclopedia of Type Strains, Phase IV (KMG-IV): sequencing the most valuable type-strain genomes for metagenomic binning, comparative biology and taxonomic classification.</title>
        <authorList>
            <person name="Goeker M."/>
        </authorList>
    </citation>
    <scope>NUCLEOTIDE SEQUENCE [LARGE SCALE GENOMIC DNA]</scope>
    <source>
        <strain evidence="2 3">DSM 100556</strain>
    </source>
</reference>
<feature type="domain" description="DUF8091" evidence="1">
    <location>
        <begin position="31"/>
        <end position="184"/>
    </location>
</feature>
<organism evidence="2 3">
    <name type="scientific">Kineothrix alysoides</name>
    <dbReference type="NCBI Taxonomy" id="1469948"/>
    <lineage>
        <taxon>Bacteria</taxon>
        <taxon>Bacillati</taxon>
        <taxon>Bacillota</taxon>
        <taxon>Clostridia</taxon>
        <taxon>Lachnospirales</taxon>
        <taxon>Lachnospiraceae</taxon>
        <taxon>Kineothrix</taxon>
    </lineage>
</organism>
<comment type="caution">
    <text evidence="2">The sequence shown here is derived from an EMBL/GenBank/DDBJ whole genome shotgun (WGS) entry which is preliminary data.</text>
</comment>
<proteinExistence type="predicted"/>
<evidence type="ECO:0000313" key="3">
    <source>
        <dbReference type="Proteomes" id="UP000295718"/>
    </source>
</evidence>
<sequence length="250" mass="29190">MNMNEKRFEEAKSKIVGIQRNREGIGTLQEKTVHAVLKNYYAPDVATHEVSLHNYVADIYTGNEIIEIQNGNFYKIRTKLEVFLEEHPVTVVYPIPHTKWLIWIDETTGELSKKRKSPVTGSAYLAFKELYRIKPYLKNTNLKFCFPLMDVEEYRLLNGWSRDKKKGSCRYDRIPVALFDEVVIERREDYLQFLPYELPEEFTSADLAKSAKIPSQTANLVLNILHFMEVVERIGKSSRSYLYRIAKDLG</sequence>